<accession>A0AAV7UHP7</accession>
<comment type="caution">
    <text evidence="2">The sequence shown here is derived from an EMBL/GenBank/DDBJ whole genome shotgun (WGS) entry which is preliminary data.</text>
</comment>
<dbReference type="Proteomes" id="UP001066276">
    <property type="component" value="Chromosome 3_1"/>
</dbReference>
<dbReference type="AlphaFoldDB" id="A0AAV7UHP7"/>
<feature type="compositionally biased region" description="Basic residues" evidence="1">
    <location>
        <begin position="72"/>
        <end position="83"/>
    </location>
</feature>
<sequence length="107" mass="11798">MLGLCLSHIGRDQLRPDKRAATRLLRRPLLALFAAPGAECSSAPSPLLTGRPHHNTRYKGLLGRDRFSGPHQPRHGFRHHSRPRLVGVRQAAGPPEADRPILVPRAS</sequence>
<keyword evidence="3" id="KW-1185">Reference proteome</keyword>
<reference evidence="2" key="1">
    <citation type="journal article" date="2022" name="bioRxiv">
        <title>Sequencing and chromosome-scale assembly of the giantPleurodeles waltlgenome.</title>
        <authorList>
            <person name="Brown T."/>
            <person name="Elewa A."/>
            <person name="Iarovenko S."/>
            <person name="Subramanian E."/>
            <person name="Araus A.J."/>
            <person name="Petzold A."/>
            <person name="Susuki M."/>
            <person name="Suzuki K.-i.T."/>
            <person name="Hayashi T."/>
            <person name="Toyoda A."/>
            <person name="Oliveira C."/>
            <person name="Osipova E."/>
            <person name="Leigh N.D."/>
            <person name="Simon A."/>
            <person name="Yun M.H."/>
        </authorList>
    </citation>
    <scope>NUCLEOTIDE SEQUENCE</scope>
    <source>
        <strain evidence="2">20211129_DDA</strain>
        <tissue evidence="2">Liver</tissue>
    </source>
</reference>
<evidence type="ECO:0000313" key="3">
    <source>
        <dbReference type="Proteomes" id="UP001066276"/>
    </source>
</evidence>
<proteinExistence type="predicted"/>
<dbReference type="EMBL" id="JANPWB010000005">
    <property type="protein sequence ID" value="KAJ1188560.1"/>
    <property type="molecule type" value="Genomic_DNA"/>
</dbReference>
<name>A0AAV7UHP7_PLEWA</name>
<evidence type="ECO:0000313" key="2">
    <source>
        <dbReference type="EMBL" id="KAJ1188560.1"/>
    </source>
</evidence>
<feature type="region of interest" description="Disordered" evidence="1">
    <location>
        <begin position="64"/>
        <end position="107"/>
    </location>
</feature>
<evidence type="ECO:0000256" key="1">
    <source>
        <dbReference type="SAM" id="MobiDB-lite"/>
    </source>
</evidence>
<protein>
    <submittedName>
        <fullName evidence="2">Uncharacterized protein</fullName>
    </submittedName>
</protein>
<organism evidence="2 3">
    <name type="scientific">Pleurodeles waltl</name>
    <name type="common">Iberian ribbed newt</name>
    <dbReference type="NCBI Taxonomy" id="8319"/>
    <lineage>
        <taxon>Eukaryota</taxon>
        <taxon>Metazoa</taxon>
        <taxon>Chordata</taxon>
        <taxon>Craniata</taxon>
        <taxon>Vertebrata</taxon>
        <taxon>Euteleostomi</taxon>
        <taxon>Amphibia</taxon>
        <taxon>Batrachia</taxon>
        <taxon>Caudata</taxon>
        <taxon>Salamandroidea</taxon>
        <taxon>Salamandridae</taxon>
        <taxon>Pleurodelinae</taxon>
        <taxon>Pleurodeles</taxon>
    </lineage>
</organism>
<gene>
    <name evidence="2" type="ORF">NDU88_005321</name>
</gene>